<evidence type="ECO:0000256" key="1">
    <source>
        <dbReference type="ARBA" id="ARBA00010562"/>
    </source>
</evidence>
<dbReference type="Pfam" id="PF04221">
    <property type="entry name" value="RelB"/>
    <property type="match status" value="1"/>
</dbReference>
<gene>
    <name evidence="3" type="ORF">GCM10008919_10680</name>
</gene>
<dbReference type="Gene3D" id="1.10.1220.10">
    <property type="entry name" value="Met repressor-like"/>
    <property type="match status" value="1"/>
</dbReference>
<evidence type="ECO:0000256" key="2">
    <source>
        <dbReference type="ARBA" id="ARBA00022649"/>
    </source>
</evidence>
<dbReference type="InterPro" id="IPR013321">
    <property type="entry name" value="Arc_rbn_hlx_hlx"/>
</dbReference>
<sequence>MAQLSVRISDDVKRNAEQVCEDIGMSVSTAINIYLKRLGREGRIPFDVSADPFYSRENIAVLDRRIADIRAGRNVAAHELIEV</sequence>
<organism evidence="3 4">
    <name type="scientific">Selenomonas dianae</name>
    <dbReference type="NCBI Taxonomy" id="135079"/>
    <lineage>
        <taxon>Bacteria</taxon>
        <taxon>Bacillati</taxon>
        <taxon>Bacillota</taxon>
        <taxon>Negativicutes</taxon>
        <taxon>Selenomonadales</taxon>
        <taxon>Selenomonadaceae</taxon>
        <taxon>Selenomonas</taxon>
    </lineage>
</organism>
<dbReference type="NCBIfam" id="TIGR02384">
    <property type="entry name" value="RelB_DinJ"/>
    <property type="match status" value="1"/>
</dbReference>
<evidence type="ECO:0000313" key="4">
    <source>
        <dbReference type="Proteomes" id="UP001500399"/>
    </source>
</evidence>
<reference evidence="3 4" key="1">
    <citation type="journal article" date="2019" name="Int. J. Syst. Evol. Microbiol.">
        <title>The Global Catalogue of Microorganisms (GCM) 10K type strain sequencing project: providing services to taxonomists for standard genome sequencing and annotation.</title>
        <authorList>
            <consortium name="The Broad Institute Genomics Platform"/>
            <consortium name="The Broad Institute Genome Sequencing Center for Infectious Disease"/>
            <person name="Wu L."/>
            <person name="Ma J."/>
        </authorList>
    </citation>
    <scope>NUCLEOTIDE SEQUENCE [LARGE SCALE GENOMIC DNA]</scope>
    <source>
        <strain evidence="3 4">JCM 8542</strain>
    </source>
</reference>
<comment type="caution">
    <text evidence="3">The sequence shown here is derived from an EMBL/GenBank/DDBJ whole genome shotgun (WGS) entry which is preliminary data.</text>
</comment>
<protein>
    <recommendedName>
        <fullName evidence="5">Addiction module antitoxin, RelB/DinJ family</fullName>
    </recommendedName>
</protein>
<keyword evidence="4" id="KW-1185">Reference proteome</keyword>
<dbReference type="PANTHER" id="PTHR38781:SF1">
    <property type="entry name" value="ANTITOXIN DINJ-RELATED"/>
    <property type="match status" value="1"/>
</dbReference>
<dbReference type="RefSeq" id="WP_304986774.1">
    <property type="nucleotide sequence ID" value="NZ_BAAACR010000008.1"/>
</dbReference>
<evidence type="ECO:0000313" key="3">
    <source>
        <dbReference type="EMBL" id="GAA0209300.1"/>
    </source>
</evidence>
<comment type="similarity">
    <text evidence="1">Belongs to the RelB/DinJ antitoxin family.</text>
</comment>
<evidence type="ECO:0008006" key="5">
    <source>
        <dbReference type="Google" id="ProtNLM"/>
    </source>
</evidence>
<name>A0ABN0T1E5_9FIRM</name>
<dbReference type="PANTHER" id="PTHR38781">
    <property type="entry name" value="ANTITOXIN DINJ-RELATED"/>
    <property type="match status" value="1"/>
</dbReference>
<dbReference type="Proteomes" id="UP001500399">
    <property type="component" value="Unassembled WGS sequence"/>
</dbReference>
<dbReference type="EMBL" id="BAAACR010000008">
    <property type="protein sequence ID" value="GAA0209300.1"/>
    <property type="molecule type" value="Genomic_DNA"/>
</dbReference>
<keyword evidence="2" id="KW-1277">Toxin-antitoxin system</keyword>
<proteinExistence type="inferred from homology"/>
<accession>A0ABN0T1E5</accession>
<dbReference type="InterPro" id="IPR007337">
    <property type="entry name" value="RelB/DinJ"/>
</dbReference>